<dbReference type="RefSeq" id="XP_024883451.1">
    <property type="nucleotide sequence ID" value="XM_025027683.1"/>
</dbReference>
<evidence type="ECO:0000256" key="3">
    <source>
        <dbReference type="ARBA" id="ARBA00023212"/>
    </source>
</evidence>
<feature type="domain" description="Protein phosphatase 1 regulatory subunit 35 C-terminal" evidence="6">
    <location>
        <begin position="169"/>
        <end position="263"/>
    </location>
</feature>
<gene>
    <name evidence="8" type="primary">LOC112462098</name>
</gene>
<dbReference type="GO" id="GO:0005814">
    <property type="term" value="C:centriole"/>
    <property type="evidence" value="ECO:0007669"/>
    <property type="project" value="UniProtKB-SubCell"/>
</dbReference>
<dbReference type="InterPro" id="IPR029135">
    <property type="entry name" value="PPP1R35_C"/>
</dbReference>
<evidence type="ECO:0000259" key="6">
    <source>
        <dbReference type="Pfam" id="PF15503"/>
    </source>
</evidence>
<reference evidence="8" key="1">
    <citation type="submission" date="2025-08" db="UniProtKB">
        <authorList>
            <consortium name="RefSeq"/>
        </authorList>
    </citation>
    <scope>IDENTIFICATION</scope>
    <source>
        <tissue evidence="8">Whole body</tissue>
    </source>
</reference>
<proteinExistence type="inferred from homology"/>
<comment type="subcellular location">
    <subcellularLocation>
        <location evidence="1">Cytoplasm</location>
        <location evidence="1">Cytoskeleton</location>
        <location evidence="1">Microtubule organizing center</location>
        <location evidence="1">Centrosome</location>
        <location evidence="1">Centriole</location>
    </subcellularLocation>
</comment>
<protein>
    <submittedName>
        <fullName evidence="8">Uncharacterized protein LOC112462098</fullName>
    </submittedName>
</protein>
<evidence type="ECO:0000256" key="4">
    <source>
        <dbReference type="ARBA" id="ARBA00029452"/>
    </source>
</evidence>
<evidence type="ECO:0000256" key="2">
    <source>
        <dbReference type="ARBA" id="ARBA00022490"/>
    </source>
</evidence>
<evidence type="ECO:0000256" key="1">
    <source>
        <dbReference type="ARBA" id="ARBA00004114"/>
    </source>
</evidence>
<evidence type="ECO:0000313" key="7">
    <source>
        <dbReference type="Proteomes" id="UP000504618"/>
    </source>
</evidence>
<feature type="region of interest" description="Disordered" evidence="5">
    <location>
        <begin position="133"/>
        <end position="155"/>
    </location>
</feature>
<comment type="similarity">
    <text evidence="4">Belongs to the PPP1R35 family.</text>
</comment>
<accession>A0A6J1QR50</accession>
<evidence type="ECO:0000256" key="5">
    <source>
        <dbReference type="SAM" id="MobiDB-lite"/>
    </source>
</evidence>
<name>A0A6J1QR50_9HYME</name>
<dbReference type="GeneID" id="112462098"/>
<evidence type="ECO:0000313" key="8">
    <source>
        <dbReference type="RefSeq" id="XP_024883451.1"/>
    </source>
</evidence>
<dbReference type="Pfam" id="PF15503">
    <property type="entry name" value="PPP1R35_C"/>
    <property type="match status" value="1"/>
</dbReference>
<dbReference type="OrthoDB" id="8191506at2759"/>
<organism evidence="7 8">
    <name type="scientific">Temnothorax curvispinosus</name>
    <dbReference type="NCBI Taxonomy" id="300111"/>
    <lineage>
        <taxon>Eukaryota</taxon>
        <taxon>Metazoa</taxon>
        <taxon>Ecdysozoa</taxon>
        <taxon>Arthropoda</taxon>
        <taxon>Hexapoda</taxon>
        <taxon>Insecta</taxon>
        <taxon>Pterygota</taxon>
        <taxon>Neoptera</taxon>
        <taxon>Endopterygota</taxon>
        <taxon>Hymenoptera</taxon>
        <taxon>Apocrita</taxon>
        <taxon>Aculeata</taxon>
        <taxon>Formicoidea</taxon>
        <taxon>Formicidae</taxon>
        <taxon>Myrmicinae</taxon>
        <taxon>Temnothorax</taxon>
    </lineage>
</organism>
<sequence>MILRDANGIQNTGKSCKMLQLDKNPRDDVSRERIKCLQQKGKENKGILQAGCKEKVNVARPAFKGSNMTKSQSAPSIMKRTRNSMIQGGILNAKPATTLSRVTSRYKTVAKNKISPVKKIVLRNVSGPKIKTSVGPGVFRKKQNTKASDGNKRRTVTSDVTVEDLAQPEYNSIVCTVNKLKELEQQKIVTDVSHLSSTLKSFLNGKISTALDFPLDEAIYKNLVDLSIDERQLPSTVMRSKDPEPRQKDVVPKLSDFFIPEDTKEICEAVHVKSRVSKINDNWNAFKISDRILEWKYSIDEI</sequence>
<keyword evidence="7" id="KW-1185">Reference proteome</keyword>
<keyword evidence="3" id="KW-0206">Cytoskeleton</keyword>
<keyword evidence="2" id="KW-0963">Cytoplasm</keyword>
<dbReference type="AlphaFoldDB" id="A0A6J1QR50"/>
<dbReference type="Proteomes" id="UP000504618">
    <property type="component" value="Unplaced"/>
</dbReference>